<proteinExistence type="predicted"/>
<comment type="caution">
    <text evidence="3">The sequence shown here is derived from an EMBL/GenBank/DDBJ whole genome shotgun (WGS) entry which is preliminary data.</text>
</comment>
<evidence type="ECO:0000256" key="2">
    <source>
        <dbReference type="SAM" id="MobiDB-lite"/>
    </source>
</evidence>
<name>A0A1R2CU54_9CILI</name>
<feature type="region of interest" description="Disordered" evidence="2">
    <location>
        <begin position="405"/>
        <end position="424"/>
    </location>
</feature>
<keyword evidence="1" id="KW-0175">Coiled coil</keyword>
<feature type="coiled-coil region" evidence="1">
    <location>
        <begin position="215"/>
        <end position="309"/>
    </location>
</feature>
<feature type="region of interest" description="Disordered" evidence="2">
    <location>
        <begin position="491"/>
        <end position="515"/>
    </location>
</feature>
<protein>
    <submittedName>
        <fullName evidence="3">Uncharacterized protein</fullName>
    </submittedName>
</protein>
<accession>A0A1R2CU54</accession>
<evidence type="ECO:0000313" key="3">
    <source>
        <dbReference type="EMBL" id="OMJ92522.1"/>
    </source>
</evidence>
<organism evidence="3 4">
    <name type="scientific">Stentor coeruleus</name>
    <dbReference type="NCBI Taxonomy" id="5963"/>
    <lineage>
        <taxon>Eukaryota</taxon>
        <taxon>Sar</taxon>
        <taxon>Alveolata</taxon>
        <taxon>Ciliophora</taxon>
        <taxon>Postciliodesmatophora</taxon>
        <taxon>Heterotrichea</taxon>
        <taxon>Heterotrichida</taxon>
        <taxon>Stentoridae</taxon>
        <taxon>Stentor</taxon>
    </lineage>
</organism>
<evidence type="ECO:0000313" key="4">
    <source>
        <dbReference type="Proteomes" id="UP000187209"/>
    </source>
</evidence>
<dbReference type="EMBL" id="MPUH01000059">
    <property type="protein sequence ID" value="OMJ92522.1"/>
    <property type="molecule type" value="Genomic_DNA"/>
</dbReference>
<dbReference type="Proteomes" id="UP000187209">
    <property type="component" value="Unassembled WGS sequence"/>
</dbReference>
<evidence type="ECO:0000256" key="1">
    <source>
        <dbReference type="SAM" id="Coils"/>
    </source>
</evidence>
<sequence>MSYLEKPSLEKMQQKFVYNELSYDMQEGSFSARYGSPEYTPTGSQESNTTKIFGNSARFYKALKDFQQTSDVNILKEELWASRKEITNLEKRLLEKTEEILEIKKSSQGPADTNKSTENLKKQLEKELNSRKMLEYENSKLKARISDYMSNTTDNNSQLGKVKNIVEFQNKKMGYEYESLISKVMSRSRDNEKKLSNIFGVVSQLIRKFKPKECEKKYDVELKEKNDEILNLKKELAKCNRVYEKNLEDSECKNSIFHTKLEVLQRTIEESSEKLHALGVENHLLSEINKELEKENMKILKVYERQKLKSKMQKNRFRDLRKSLATLDDKKLTPAKHHSKSLHKSKESAYYKELSSSLQSTLELKNIKIQELSQELKRSEEKYQKLLDECSQQAEELNSLRKKLKDGVHSRKTSTQMGEMSEEKISEINTLRESYEKLLREYSQAREDLEKDLKFQPKCLQLEEKIIDLEAELVISNSKIDKYKRVLINSSTGYQSSSPSKSSSKELSFNESSPK</sequence>
<keyword evidence="4" id="KW-1185">Reference proteome</keyword>
<gene>
    <name evidence="3" type="ORF">SteCoe_4651</name>
</gene>
<feature type="coiled-coil region" evidence="1">
    <location>
        <begin position="72"/>
        <end position="137"/>
    </location>
</feature>
<reference evidence="3 4" key="1">
    <citation type="submission" date="2016-11" db="EMBL/GenBank/DDBJ databases">
        <title>The macronuclear genome of Stentor coeruleus: a giant cell with tiny introns.</title>
        <authorList>
            <person name="Slabodnick M."/>
            <person name="Ruby J.G."/>
            <person name="Reiff S.B."/>
            <person name="Swart E.C."/>
            <person name="Gosai S."/>
            <person name="Prabakaran S."/>
            <person name="Witkowska E."/>
            <person name="Larue G.E."/>
            <person name="Fisher S."/>
            <person name="Freeman R.M."/>
            <person name="Gunawardena J."/>
            <person name="Chu W."/>
            <person name="Stover N.A."/>
            <person name="Gregory B.D."/>
            <person name="Nowacki M."/>
            <person name="Derisi J."/>
            <person name="Roy S.W."/>
            <person name="Marshall W.F."/>
            <person name="Sood P."/>
        </authorList>
    </citation>
    <scope>NUCLEOTIDE SEQUENCE [LARGE SCALE GENOMIC DNA]</scope>
    <source>
        <strain evidence="3">WM001</strain>
    </source>
</reference>
<dbReference type="AlphaFoldDB" id="A0A1R2CU54"/>